<feature type="domain" description="ABC transporter" evidence="4">
    <location>
        <begin position="10"/>
        <end position="243"/>
    </location>
</feature>
<evidence type="ECO:0000259" key="4">
    <source>
        <dbReference type="PROSITE" id="PS50893"/>
    </source>
</evidence>
<organism evidence="5 6">
    <name type="scientific">Crossiella equi</name>
    <dbReference type="NCBI Taxonomy" id="130796"/>
    <lineage>
        <taxon>Bacteria</taxon>
        <taxon>Bacillati</taxon>
        <taxon>Actinomycetota</taxon>
        <taxon>Actinomycetes</taxon>
        <taxon>Pseudonocardiales</taxon>
        <taxon>Pseudonocardiaceae</taxon>
        <taxon>Crossiella</taxon>
    </lineage>
</organism>
<dbReference type="InterPro" id="IPR003593">
    <property type="entry name" value="AAA+_ATPase"/>
</dbReference>
<dbReference type="EMBL" id="JAGIOO010000001">
    <property type="protein sequence ID" value="MBP2476018.1"/>
    <property type="molecule type" value="Genomic_DNA"/>
</dbReference>
<comment type="caution">
    <text evidence="5">The sequence shown here is derived from an EMBL/GenBank/DDBJ whole genome shotgun (WGS) entry which is preliminary data.</text>
</comment>
<proteinExistence type="predicted"/>
<protein>
    <submittedName>
        <fullName evidence="5">ABC transport system ATP-binding protein</fullName>
    </submittedName>
</protein>
<keyword evidence="3 5" id="KW-0067">ATP-binding</keyword>
<evidence type="ECO:0000256" key="1">
    <source>
        <dbReference type="ARBA" id="ARBA00022448"/>
    </source>
</evidence>
<dbReference type="SMART" id="SM00382">
    <property type="entry name" value="AAA"/>
    <property type="match status" value="1"/>
</dbReference>
<reference evidence="5 6" key="1">
    <citation type="submission" date="2021-03" db="EMBL/GenBank/DDBJ databases">
        <title>Sequencing the genomes of 1000 actinobacteria strains.</title>
        <authorList>
            <person name="Klenk H.-P."/>
        </authorList>
    </citation>
    <scope>NUCLEOTIDE SEQUENCE [LARGE SCALE GENOMIC DNA]</scope>
    <source>
        <strain evidence="5 6">DSM 44580</strain>
    </source>
</reference>
<dbReference type="Pfam" id="PF00005">
    <property type="entry name" value="ABC_tran"/>
    <property type="match status" value="1"/>
</dbReference>
<dbReference type="Gene3D" id="3.40.50.300">
    <property type="entry name" value="P-loop containing nucleotide triphosphate hydrolases"/>
    <property type="match status" value="1"/>
</dbReference>
<keyword evidence="1" id="KW-0813">Transport</keyword>
<dbReference type="InterPro" id="IPR027417">
    <property type="entry name" value="P-loop_NTPase"/>
</dbReference>
<dbReference type="PROSITE" id="PS00211">
    <property type="entry name" value="ABC_TRANSPORTER_1"/>
    <property type="match status" value="1"/>
</dbReference>
<dbReference type="RefSeq" id="WP_086789926.1">
    <property type="nucleotide sequence ID" value="NZ_JAGIOO010000001.1"/>
</dbReference>
<dbReference type="GO" id="GO:0005524">
    <property type="term" value="F:ATP binding"/>
    <property type="evidence" value="ECO:0007669"/>
    <property type="project" value="UniProtKB-KW"/>
</dbReference>
<evidence type="ECO:0000313" key="6">
    <source>
        <dbReference type="Proteomes" id="UP001519363"/>
    </source>
</evidence>
<name>A0ABS5AHG9_9PSEU</name>
<dbReference type="InterPro" id="IPR015854">
    <property type="entry name" value="ABC_transpr_LolD-like"/>
</dbReference>
<evidence type="ECO:0000256" key="3">
    <source>
        <dbReference type="ARBA" id="ARBA00022840"/>
    </source>
</evidence>
<evidence type="ECO:0000256" key="2">
    <source>
        <dbReference type="ARBA" id="ARBA00022741"/>
    </source>
</evidence>
<dbReference type="SUPFAM" id="SSF52540">
    <property type="entry name" value="P-loop containing nucleoside triphosphate hydrolases"/>
    <property type="match status" value="1"/>
</dbReference>
<dbReference type="InterPro" id="IPR003439">
    <property type="entry name" value="ABC_transporter-like_ATP-bd"/>
</dbReference>
<dbReference type="PANTHER" id="PTHR24220:SF86">
    <property type="entry name" value="ABC TRANSPORTER ABCH.1"/>
    <property type="match status" value="1"/>
</dbReference>
<keyword evidence="2" id="KW-0547">Nucleotide-binding</keyword>
<dbReference type="PROSITE" id="PS50893">
    <property type="entry name" value="ABC_TRANSPORTER_2"/>
    <property type="match status" value="1"/>
</dbReference>
<dbReference type="CDD" id="cd03255">
    <property type="entry name" value="ABC_MJ0796_LolCDE_FtsE"/>
    <property type="match status" value="1"/>
</dbReference>
<evidence type="ECO:0000313" key="5">
    <source>
        <dbReference type="EMBL" id="MBP2476018.1"/>
    </source>
</evidence>
<dbReference type="InterPro" id="IPR017911">
    <property type="entry name" value="MacB-like_ATP-bd"/>
</dbReference>
<dbReference type="InterPro" id="IPR017871">
    <property type="entry name" value="ABC_transporter-like_CS"/>
</dbReference>
<dbReference type="Proteomes" id="UP001519363">
    <property type="component" value="Unassembled WGS sequence"/>
</dbReference>
<accession>A0ABS5AHG9</accession>
<keyword evidence="6" id="KW-1185">Reference proteome</keyword>
<sequence length="243" mass="26262">MNQPASRPVIQLTGVRKIYGKGEAEVRALDGVDLVVPEGDYVAIMGASGSGKSTLLNIIGCLDPATEGEYLLDGVDVAKQKPKQLAKVRNHKLGFVFQSFNLIPRFNALSNVELPMSYAGVRKAERRRRALAALDVVGLSERVGHLPTELSGGQQQRVAIARALVTEPALLLADEPTGNLDSKSTAEVLAILDRLNEQGRTVLMITHERDVAEHASRILHMVDGKIVHEEHKYGAAHAVGVAR</sequence>
<gene>
    <name evidence="5" type="ORF">JOF53_004890</name>
</gene>
<dbReference type="PANTHER" id="PTHR24220">
    <property type="entry name" value="IMPORT ATP-BINDING PROTEIN"/>
    <property type="match status" value="1"/>
</dbReference>